<dbReference type="PROSITE" id="PS00018">
    <property type="entry name" value="EF_HAND_1"/>
    <property type="match status" value="1"/>
</dbReference>
<protein>
    <recommendedName>
        <fullName evidence="1">EF-hand domain-containing protein</fullName>
    </recommendedName>
</protein>
<accession>A0AB34JFH3</accession>
<dbReference type="Proteomes" id="UP001515480">
    <property type="component" value="Unassembled WGS sequence"/>
</dbReference>
<keyword evidence="3" id="KW-1185">Reference proteome</keyword>
<gene>
    <name evidence="2" type="ORF">AB1Y20_023193</name>
</gene>
<organism evidence="2 3">
    <name type="scientific">Prymnesium parvum</name>
    <name type="common">Toxic golden alga</name>
    <dbReference type="NCBI Taxonomy" id="97485"/>
    <lineage>
        <taxon>Eukaryota</taxon>
        <taxon>Haptista</taxon>
        <taxon>Haptophyta</taxon>
        <taxon>Prymnesiophyceae</taxon>
        <taxon>Prymnesiales</taxon>
        <taxon>Prymnesiaceae</taxon>
        <taxon>Prymnesium</taxon>
    </lineage>
</organism>
<dbReference type="InterPro" id="IPR018247">
    <property type="entry name" value="EF_Hand_1_Ca_BS"/>
</dbReference>
<dbReference type="Gene3D" id="1.10.238.10">
    <property type="entry name" value="EF-hand"/>
    <property type="match status" value="1"/>
</dbReference>
<evidence type="ECO:0000259" key="1">
    <source>
        <dbReference type="PROSITE" id="PS50222"/>
    </source>
</evidence>
<dbReference type="InterPro" id="IPR002048">
    <property type="entry name" value="EF_hand_dom"/>
</dbReference>
<evidence type="ECO:0000313" key="3">
    <source>
        <dbReference type="Proteomes" id="UP001515480"/>
    </source>
</evidence>
<comment type="caution">
    <text evidence="2">The sequence shown here is derived from an EMBL/GenBank/DDBJ whole genome shotgun (WGS) entry which is preliminary data.</text>
</comment>
<dbReference type="AlphaFoldDB" id="A0AB34JFH3"/>
<sequence>MTSSSPRAAEADDVVGHMRYLESQGLDEAVSRALMQAINERAPDGRRRVAELLCAAEASQQNIPPRGAERADTEEALRAQVSLLTAELEAVKRGGSVRGRPSVSDGYRDMMARLFMVLDTNHSGELSNEEIKAFSNALGRGAQYAPLVEASATKAFIRVLHSVVEGKSTCSRNEWMTYVPPHGAFTPSQESTFIAIINEILENPAAVTGMLTTFRAEVEVSTRQMLST</sequence>
<evidence type="ECO:0000313" key="2">
    <source>
        <dbReference type="EMBL" id="KAL1519683.1"/>
    </source>
</evidence>
<reference evidence="2 3" key="1">
    <citation type="journal article" date="2024" name="Science">
        <title>Giant polyketide synthase enzymes in the biosynthesis of giant marine polyether toxins.</title>
        <authorList>
            <person name="Fallon T.R."/>
            <person name="Shende V.V."/>
            <person name="Wierzbicki I.H."/>
            <person name="Pendleton A.L."/>
            <person name="Watervoot N.F."/>
            <person name="Auber R.P."/>
            <person name="Gonzalez D.J."/>
            <person name="Wisecaver J.H."/>
            <person name="Moore B.S."/>
        </authorList>
    </citation>
    <scope>NUCLEOTIDE SEQUENCE [LARGE SCALE GENOMIC DNA]</scope>
    <source>
        <strain evidence="2 3">12B1</strain>
    </source>
</reference>
<dbReference type="PROSITE" id="PS50222">
    <property type="entry name" value="EF_HAND_2"/>
    <property type="match status" value="1"/>
</dbReference>
<feature type="domain" description="EF-hand" evidence="1">
    <location>
        <begin position="106"/>
        <end position="141"/>
    </location>
</feature>
<proteinExistence type="predicted"/>
<dbReference type="EMBL" id="JBGBPQ010000009">
    <property type="protein sequence ID" value="KAL1519683.1"/>
    <property type="molecule type" value="Genomic_DNA"/>
</dbReference>
<dbReference type="GO" id="GO:0005509">
    <property type="term" value="F:calcium ion binding"/>
    <property type="evidence" value="ECO:0007669"/>
    <property type="project" value="InterPro"/>
</dbReference>
<name>A0AB34JFH3_PRYPA</name>